<gene>
    <name evidence="1" type="ORF">EC912_101802</name>
</gene>
<organism evidence="1 2">
    <name type="scientific">Luteibacter rhizovicinus</name>
    <dbReference type="NCBI Taxonomy" id="242606"/>
    <lineage>
        <taxon>Bacteria</taxon>
        <taxon>Pseudomonadati</taxon>
        <taxon>Pseudomonadota</taxon>
        <taxon>Gammaproteobacteria</taxon>
        <taxon>Lysobacterales</taxon>
        <taxon>Rhodanobacteraceae</taxon>
        <taxon>Luteibacter</taxon>
    </lineage>
</organism>
<protein>
    <submittedName>
        <fullName evidence="1">Uncharacterized protein</fullName>
    </submittedName>
</protein>
<keyword evidence="2" id="KW-1185">Reference proteome</keyword>
<sequence length="203" mass="21849">MPEISVISVTFFCDAAFKLAPDLHKIDTNPECPDVVHSDDARYFREDQGGMVSPTGAHRGASGCGLPRIAGRTLTYPARGCTPGRRETVFASREPTRPPGFQPLQTSAAPTGAADGACRSCEQAGCRDKRWGRGSFPGWEVAYARDTYPSKWTRQLGVPHAADCIAVRSRPLVRTLSSPRTTPACATRAPAGLTDFPTVRLSD</sequence>
<dbReference type="EMBL" id="SMCS01000001">
    <property type="protein sequence ID" value="TCV97785.1"/>
    <property type="molecule type" value="Genomic_DNA"/>
</dbReference>
<accession>A0A4R3YX86</accession>
<evidence type="ECO:0000313" key="1">
    <source>
        <dbReference type="EMBL" id="TCV97785.1"/>
    </source>
</evidence>
<comment type="caution">
    <text evidence="1">The sequence shown here is derived from an EMBL/GenBank/DDBJ whole genome shotgun (WGS) entry which is preliminary data.</text>
</comment>
<evidence type="ECO:0000313" key="2">
    <source>
        <dbReference type="Proteomes" id="UP000295645"/>
    </source>
</evidence>
<dbReference type="AlphaFoldDB" id="A0A4R3YX86"/>
<reference evidence="1 2" key="1">
    <citation type="submission" date="2019-03" db="EMBL/GenBank/DDBJ databases">
        <title>Above-ground endophytic microbial communities from plants in different locations in the United States.</title>
        <authorList>
            <person name="Frank C."/>
        </authorList>
    </citation>
    <scope>NUCLEOTIDE SEQUENCE [LARGE SCALE GENOMIC DNA]</scope>
    <source>
        <strain evidence="1 2">LP_13_YM</strain>
    </source>
</reference>
<dbReference type="Proteomes" id="UP000295645">
    <property type="component" value="Unassembled WGS sequence"/>
</dbReference>
<proteinExistence type="predicted"/>
<name>A0A4R3YX86_9GAMM</name>